<comment type="similarity">
    <text evidence="3">Belongs to the PMEI family.</text>
</comment>
<dbReference type="SMART" id="SM00856">
    <property type="entry name" value="PMEI"/>
    <property type="match status" value="1"/>
</dbReference>
<dbReference type="InterPro" id="IPR006501">
    <property type="entry name" value="Pectinesterase_inhib_dom"/>
</dbReference>
<evidence type="ECO:0000313" key="6">
    <source>
        <dbReference type="EMBL" id="KQJ91552.1"/>
    </source>
</evidence>
<evidence type="ECO:0000259" key="5">
    <source>
        <dbReference type="SMART" id="SM00856"/>
    </source>
</evidence>
<proteinExistence type="inferred from homology"/>
<dbReference type="PANTHER" id="PTHR35357:SF27">
    <property type="entry name" value="OS01G0253200 PROTEIN"/>
    <property type="match status" value="1"/>
</dbReference>
<evidence type="ECO:0000256" key="4">
    <source>
        <dbReference type="SAM" id="SignalP"/>
    </source>
</evidence>
<dbReference type="eggNOG" id="ENOG502S99C">
    <property type="taxonomic scope" value="Eukaryota"/>
</dbReference>
<dbReference type="SUPFAM" id="SSF101148">
    <property type="entry name" value="Plant invertase/pectin methylesterase inhibitor"/>
    <property type="match status" value="1"/>
</dbReference>
<dbReference type="OMA" id="AQICKST"/>
<evidence type="ECO:0000256" key="3">
    <source>
        <dbReference type="ARBA" id="ARBA00038471"/>
    </source>
</evidence>
<dbReference type="EnsemblPlants" id="KQJ91552">
    <property type="protein sequence ID" value="KQJ91552"/>
    <property type="gene ID" value="BRADI_4g38250v3"/>
</dbReference>
<dbReference type="Proteomes" id="UP000008810">
    <property type="component" value="Chromosome 4"/>
</dbReference>
<evidence type="ECO:0000313" key="7">
    <source>
        <dbReference type="EnsemblPlants" id="KQJ91552"/>
    </source>
</evidence>
<dbReference type="NCBIfam" id="TIGR01614">
    <property type="entry name" value="PME_inhib"/>
    <property type="match status" value="1"/>
</dbReference>
<accession>I1ISY0</accession>
<reference evidence="6" key="2">
    <citation type="submission" date="2017-06" db="EMBL/GenBank/DDBJ databases">
        <title>WGS assembly of Brachypodium distachyon.</title>
        <authorList>
            <consortium name="The International Brachypodium Initiative"/>
            <person name="Lucas S."/>
            <person name="Harmon-Smith M."/>
            <person name="Lail K."/>
            <person name="Tice H."/>
            <person name="Grimwood J."/>
            <person name="Bruce D."/>
            <person name="Barry K."/>
            <person name="Shu S."/>
            <person name="Lindquist E."/>
            <person name="Wang M."/>
            <person name="Pitluck S."/>
            <person name="Vogel J.P."/>
            <person name="Garvin D.F."/>
            <person name="Mockler T.C."/>
            <person name="Schmutz J."/>
            <person name="Rokhsar D."/>
            <person name="Bevan M.W."/>
        </authorList>
    </citation>
    <scope>NUCLEOTIDE SEQUENCE</scope>
    <source>
        <strain evidence="6">Bd21</strain>
    </source>
</reference>
<gene>
    <name evidence="7" type="primary">LOC100845327</name>
    <name evidence="6" type="ORF">BRADI_4g38250v3</name>
</gene>
<evidence type="ECO:0000256" key="1">
    <source>
        <dbReference type="ARBA" id="ARBA00022729"/>
    </source>
</evidence>
<dbReference type="HOGENOM" id="CLU_128989_0_0_1"/>
<dbReference type="GeneID" id="100845327"/>
<keyword evidence="2" id="KW-1015">Disulfide bond</keyword>
<dbReference type="Gene3D" id="1.20.140.40">
    <property type="entry name" value="Invertase/pectin methylesterase inhibitor family protein"/>
    <property type="match status" value="1"/>
</dbReference>
<dbReference type="OrthoDB" id="770764at2759"/>
<dbReference type="EMBL" id="CM000883">
    <property type="protein sequence ID" value="KQJ91552.1"/>
    <property type="molecule type" value="Genomic_DNA"/>
</dbReference>
<dbReference type="CDD" id="cd15800">
    <property type="entry name" value="PMEI-like_2"/>
    <property type="match status" value="1"/>
</dbReference>
<dbReference type="RefSeq" id="XP_003576854.1">
    <property type="nucleotide sequence ID" value="XM_003576806.4"/>
</dbReference>
<sequence length="178" mass="19041">MARPTSRIMLPLGLVLALLAMAPAAVVANEQMVAQICKSTPYPELCTATAGKQVGHYAASPVDALAVLNMQVDAFEKRTAAARARVGKVSAGVTPKAKEALDLCDNLYNDVIDALGAARRAIVFKDAVTIRAMMSMAAQAMQGCDEKFRQVGEKNPMTRFDQSLLNISENCRALSNKI</sequence>
<feature type="domain" description="Pectinesterase inhibitor" evidence="5">
    <location>
        <begin position="28"/>
        <end position="174"/>
    </location>
</feature>
<dbReference type="Gramene" id="KQJ91552">
    <property type="protein sequence ID" value="KQJ91552"/>
    <property type="gene ID" value="BRADI_4g38250v3"/>
</dbReference>
<reference evidence="7" key="3">
    <citation type="submission" date="2018-08" db="UniProtKB">
        <authorList>
            <consortium name="EnsemblPlants"/>
        </authorList>
    </citation>
    <scope>IDENTIFICATION</scope>
    <source>
        <strain evidence="7">cv. Bd21</strain>
    </source>
</reference>
<reference evidence="6 7" key="1">
    <citation type="journal article" date="2010" name="Nature">
        <title>Genome sequencing and analysis of the model grass Brachypodium distachyon.</title>
        <authorList>
            <consortium name="International Brachypodium Initiative"/>
        </authorList>
    </citation>
    <scope>NUCLEOTIDE SEQUENCE [LARGE SCALE GENOMIC DNA]</scope>
    <source>
        <strain evidence="6">Bd21</strain>
        <strain evidence="7">cv. Bd21</strain>
    </source>
</reference>
<dbReference type="AlphaFoldDB" id="I1ISY0"/>
<dbReference type="Pfam" id="PF04043">
    <property type="entry name" value="PMEI"/>
    <property type="match status" value="1"/>
</dbReference>
<evidence type="ECO:0000313" key="8">
    <source>
        <dbReference type="Proteomes" id="UP000008810"/>
    </source>
</evidence>
<dbReference type="KEGG" id="bdi:100845327"/>
<keyword evidence="8" id="KW-1185">Reference proteome</keyword>
<dbReference type="PANTHER" id="PTHR35357">
    <property type="entry name" value="OS02G0537100 PROTEIN"/>
    <property type="match status" value="1"/>
</dbReference>
<dbReference type="FunFam" id="1.20.140.40:FF:000003">
    <property type="entry name" value="Invertase/pectin methylesterase inhibitor family protein"/>
    <property type="match status" value="1"/>
</dbReference>
<dbReference type="InterPro" id="IPR035513">
    <property type="entry name" value="Invertase/methylesterase_inhib"/>
</dbReference>
<dbReference type="GO" id="GO:0004857">
    <property type="term" value="F:enzyme inhibitor activity"/>
    <property type="evidence" value="ECO:0007669"/>
    <property type="project" value="InterPro"/>
</dbReference>
<feature type="signal peptide" evidence="4">
    <location>
        <begin position="1"/>
        <end position="28"/>
    </location>
</feature>
<protein>
    <recommendedName>
        <fullName evidence="5">Pectinesterase inhibitor domain-containing protein</fullName>
    </recommendedName>
</protein>
<name>I1ISY0_BRADI</name>
<keyword evidence="1 4" id="KW-0732">Signal</keyword>
<organism evidence="6">
    <name type="scientific">Brachypodium distachyon</name>
    <name type="common">Purple false brome</name>
    <name type="synonym">Trachynia distachya</name>
    <dbReference type="NCBI Taxonomy" id="15368"/>
    <lineage>
        <taxon>Eukaryota</taxon>
        <taxon>Viridiplantae</taxon>
        <taxon>Streptophyta</taxon>
        <taxon>Embryophyta</taxon>
        <taxon>Tracheophyta</taxon>
        <taxon>Spermatophyta</taxon>
        <taxon>Magnoliopsida</taxon>
        <taxon>Liliopsida</taxon>
        <taxon>Poales</taxon>
        <taxon>Poaceae</taxon>
        <taxon>BOP clade</taxon>
        <taxon>Pooideae</taxon>
        <taxon>Stipodae</taxon>
        <taxon>Brachypodieae</taxon>
        <taxon>Brachypodium</taxon>
    </lineage>
</organism>
<feature type="chain" id="PRO_5014095566" description="Pectinesterase inhibitor domain-containing protein" evidence="4">
    <location>
        <begin position="29"/>
        <end position="178"/>
    </location>
</feature>
<evidence type="ECO:0000256" key="2">
    <source>
        <dbReference type="ARBA" id="ARBA00023157"/>
    </source>
</evidence>